<protein>
    <recommendedName>
        <fullName evidence="4">Type I restriction modification DNA specificity domain-containing protein</fullName>
    </recommendedName>
</protein>
<name>A0ABP3DCP2_9GAMM</name>
<dbReference type="Gene3D" id="3.90.220.20">
    <property type="entry name" value="DNA methylase specificity domains"/>
    <property type="match status" value="2"/>
</dbReference>
<dbReference type="EMBL" id="BAAADG010000006">
    <property type="protein sequence ID" value="GAA0227172.1"/>
    <property type="molecule type" value="Genomic_DNA"/>
</dbReference>
<comment type="similarity">
    <text evidence="1">Belongs to the type-I restriction system S methylase family.</text>
</comment>
<evidence type="ECO:0000313" key="5">
    <source>
        <dbReference type="EMBL" id="GAA0227172.1"/>
    </source>
</evidence>
<organism evidence="5 6">
    <name type="scientific">Methylophaga marina</name>
    <dbReference type="NCBI Taxonomy" id="45495"/>
    <lineage>
        <taxon>Bacteria</taxon>
        <taxon>Pseudomonadati</taxon>
        <taxon>Pseudomonadota</taxon>
        <taxon>Gammaproteobacteria</taxon>
        <taxon>Thiotrichales</taxon>
        <taxon>Piscirickettsiaceae</taxon>
        <taxon>Methylophaga</taxon>
    </lineage>
</organism>
<sequence>MSTELESFSDAIKFRGVGSRGLPKSEYLNEGNYPVIGQGAQYIEGWTNRDDLVINPSPSLVLYGGHTRRAKYVDQPFVPGPNVKILEAKEKTQIDHKYLFYFLSGLKIKSRGYADHFTEVKQCSIPIVALDDQKRIVSLLDKVDDLIVERKQYLHQLDELVKSVFLEMFGDPVRNEKGWGKKPFEKLLKNIESGKSPKCEAREAGENEWGVLKLGAVTSCTFKGNENKALPSQTPLNEEYEVKAGDLIFSRKNTYELVAACAYVFETRPKLLMPDLIFRFVLNDKNEVNPIFLWKLLISNSQRKKIQSLAGGAAGSMPNISKANLKGVLLPVPPIEIQNQFATVVEKVESIKSYYQQSLDDLETLYASLSQKAFKGELDLSAISLPDFEEIESNIEIDVVTESDEALGVYSFEQMASVEGRRSILKSLFKEYIADKTNIAKTLDQFWSEIKSKTLEYSLFESEDFPERQVTVDDYDHLKEWIFGELRSGRFEQKYLEDEKRIQLQVAKA</sequence>
<dbReference type="CDD" id="cd17261">
    <property type="entry name" value="RMtype1_S_EcoKI-TRD2-CR2_like"/>
    <property type="match status" value="1"/>
</dbReference>
<dbReference type="InterPro" id="IPR052021">
    <property type="entry name" value="Type-I_RS_S_subunit"/>
</dbReference>
<accession>A0ABP3DCP2</accession>
<gene>
    <name evidence="5" type="ORF">GCM10008964_18240</name>
</gene>
<dbReference type="RefSeq" id="WP_343749677.1">
    <property type="nucleotide sequence ID" value="NZ_BAAADG010000006.1"/>
</dbReference>
<evidence type="ECO:0000256" key="1">
    <source>
        <dbReference type="ARBA" id="ARBA00010923"/>
    </source>
</evidence>
<evidence type="ECO:0000313" key="6">
    <source>
        <dbReference type="Proteomes" id="UP001501476"/>
    </source>
</evidence>
<evidence type="ECO:0000256" key="2">
    <source>
        <dbReference type="ARBA" id="ARBA00022747"/>
    </source>
</evidence>
<evidence type="ECO:0000259" key="4">
    <source>
        <dbReference type="Pfam" id="PF01420"/>
    </source>
</evidence>
<dbReference type="Proteomes" id="UP001501476">
    <property type="component" value="Unassembled WGS sequence"/>
</dbReference>
<dbReference type="PANTHER" id="PTHR30408:SF12">
    <property type="entry name" value="TYPE I RESTRICTION ENZYME MJAVIII SPECIFICITY SUBUNIT"/>
    <property type="match status" value="1"/>
</dbReference>
<dbReference type="InterPro" id="IPR044946">
    <property type="entry name" value="Restrct_endonuc_typeI_TRD_sf"/>
</dbReference>
<keyword evidence="2" id="KW-0680">Restriction system</keyword>
<keyword evidence="3" id="KW-0238">DNA-binding</keyword>
<dbReference type="SUPFAM" id="SSF116734">
    <property type="entry name" value="DNA methylase specificity domain"/>
    <property type="match status" value="2"/>
</dbReference>
<dbReference type="Pfam" id="PF01420">
    <property type="entry name" value="Methylase_S"/>
    <property type="match status" value="2"/>
</dbReference>
<reference evidence="6" key="1">
    <citation type="journal article" date="2019" name="Int. J. Syst. Evol. Microbiol.">
        <title>The Global Catalogue of Microorganisms (GCM) 10K type strain sequencing project: providing services to taxonomists for standard genome sequencing and annotation.</title>
        <authorList>
            <consortium name="The Broad Institute Genomics Platform"/>
            <consortium name="The Broad Institute Genome Sequencing Center for Infectious Disease"/>
            <person name="Wu L."/>
            <person name="Ma J."/>
        </authorList>
    </citation>
    <scope>NUCLEOTIDE SEQUENCE [LARGE SCALE GENOMIC DNA]</scope>
    <source>
        <strain evidence="6">JCM 6886</strain>
    </source>
</reference>
<proteinExistence type="inferred from homology"/>
<evidence type="ECO:0000256" key="3">
    <source>
        <dbReference type="ARBA" id="ARBA00023125"/>
    </source>
</evidence>
<dbReference type="PANTHER" id="PTHR30408">
    <property type="entry name" value="TYPE-1 RESTRICTION ENZYME ECOKI SPECIFICITY PROTEIN"/>
    <property type="match status" value="1"/>
</dbReference>
<keyword evidence="6" id="KW-1185">Reference proteome</keyword>
<dbReference type="InterPro" id="IPR000055">
    <property type="entry name" value="Restrct_endonuc_typeI_TRD"/>
</dbReference>
<feature type="domain" description="Type I restriction modification DNA specificity" evidence="4">
    <location>
        <begin position="22"/>
        <end position="147"/>
    </location>
</feature>
<comment type="caution">
    <text evidence="5">The sequence shown here is derived from an EMBL/GenBank/DDBJ whole genome shotgun (WGS) entry which is preliminary data.</text>
</comment>
<feature type="domain" description="Type I restriction modification DNA specificity" evidence="4">
    <location>
        <begin position="225"/>
        <end position="350"/>
    </location>
</feature>